<name>A0A7D5KYW8_9EURY</name>
<dbReference type="SUPFAM" id="SSF56349">
    <property type="entry name" value="DNA breaking-rejoining enzymes"/>
    <property type="match status" value="1"/>
</dbReference>
<organism evidence="4 5">
    <name type="scientific">Natrinema halophilum</name>
    <dbReference type="NCBI Taxonomy" id="1699371"/>
    <lineage>
        <taxon>Archaea</taxon>
        <taxon>Methanobacteriati</taxon>
        <taxon>Methanobacteriota</taxon>
        <taxon>Stenosarchaea group</taxon>
        <taxon>Halobacteria</taxon>
        <taxon>Halobacteriales</taxon>
        <taxon>Natrialbaceae</taxon>
        <taxon>Natrinema</taxon>
    </lineage>
</organism>
<evidence type="ECO:0000256" key="1">
    <source>
        <dbReference type="ARBA" id="ARBA00023172"/>
    </source>
</evidence>
<dbReference type="KEGG" id="haly:HYG82_02875"/>
<keyword evidence="5" id="KW-1185">Reference proteome</keyword>
<dbReference type="RefSeq" id="WP_179259602.1">
    <property type="nucleotide sequence ID" value="NZ_CP058601.1"/>
</dbReference>
<dbReference type="GeneID" id="56032200"/>
<evidence type="ECO:0000256" key="2">
    <source>
        <dbReference type="SAM" id="MobiDB-lite"/>
    </source>
</evidence>
<gene>
    <name evidence="4" type="ORF">HYG82_02875</name>
</gene>
<dbReference type="InterPro" id="IPR013762">
    <property type="entry name" value="Integrase-like_cat_sf"/>
</dbReference>
<dbReference type="InterPro" id="IPR011010">
    <property type="entry name" value="DNA_brk_join_enz"/>
</dbReference>
<evidence type="ECO:0000313" key="4">
    <source>
        <dbReference type="EMBL" id="QLG47860.1"/>
    </source>
</evidence>
<dbReference type="Pfam" id="PF00589">
    <property type="entry name" value="Phage_integrase"/>
    <property type="match status" value="1"/>
</dbReference>
<evidence type="ECO:0000313" key="5">
    <source>
        <dbReference type="Proteomes" id="UP000509241"/>
    </source>
</evidence>
<protein>
    <submittedName>
        <fullName evidence="4">Tyrosine-type recombinase/integrase</fullName>
    </submittedName>
</protein>
<feature type="domain" description="Tyr recombinase" evidence="3">
    <location>
        <begin position="138"/>
        <end position="315"/>
    </location>
</feature>
<reference evidence="4 5" key="1">
    <citation type="submission" date="2020-07" db="EMBL/GenBank/DDBJ databases">
        <authorList>
            <person name="Cui H."/>
        </authorList>
    </citation>
    <scope>NUCLEOTIDE SEQUENCE [LARGE SCALE GENOMIC DNA]</scope>
    <source>
        <strain evidence="4 5">YPL8</strain>
    </source>
</reference>
<dbReference type="AlphaFoldDB" id="A0A7D5KYW8"/>
<accession>A0A7D5KYW8</accession>
<dbReference type="GO" id="GO:0003677">
    <property type="term" value="F:DNA binding"/>
    <property type="evidence" value="ECO:0007669"/>
    <property type="project" value="InterPro"/>
</dbReference>
<feature type="region of interest" description="Disordered" evidence="2">
    <location>
        <begin position="1"/>
        <end position="24"/>
    </location>
</feature>
<proteinExistence type="predicted"/>
<dbReference type="OrthoDB" id="144892at2157"/>
<dbReference type="CDD" id="cd00397">
    <property type="entry name" value="DNA_BRE_C"/>
    <property type="match status" value="1"/>
</dbReference>
<evidence type="ECO:0000259" key="3">
    <source>
        <dbReference type="PROSITE" id="PS51898"/>
    </source>
</evidence>
<dbReference type="EMBL" id="CP058601">
    <property type="protein sequence ID" value="QLG47860.1"/>
    <property type="molecule type" value="Genomic_DNA"/>
</dbReference>
<dbReference type="GO" id="GO:0015074">
    <property type="term" value="P:DNA integration"/>
    <property type="evidence" value="ECO:0007669"/>
    <property type="project" value="InterPro"/>
</dbReference>
<dbReference type="GO" id="GO:0006310">
    <property type="term" value="P:DNA recombination"/>
    <property type="evidence" value="ECO:0007669"/>
    <property type="project" value="UniProtKB-KW"/>
</dbReference>
<dbReference type="Proteomes" id="UP000509241">
    <property type="component" value="Chromosome"/>
</dbReference>
<dbReference type="Gene3D" id="1.10.443.10">
    <property type="entry name" value="Intergrase catalytic core"/>
    <property type="match status" value="1"/>
</dbReference>
<keyword evidence="1" id="KW-0233">DNA recombination</keyword>
<dbReference type="PROSITE" id="PS51898">
    <property type="entry name" value="TYR_RECOMBINASE"/>
    <property type="match status" value="1"/>
</dbReference>
<dbReference type="InterPro" id="IPR002104">
    <property type="entry name" value="Integrase_catalytic"/>
</dbReference>
<sequence length="409" mass="46053">MTANPGKSIKRLRKRIDEAEDMSQDDAEALRRMSDTIRILGPSKYSDFAHEKYLMRAVKMAQEVGGLADALEDRAAAEQFVAWINTEKADSPETNKDYRVTLRQFGKLASDDDDVDEIPESIEWVPGGYPNNYDPAPDPGEMLRWEQDILPMINACSNLRDRALIAFAWDLGPRPFELFDLTPKQISDHKYGLQVTVDGKTGRRSPVLIPSVPYVNRWLEVHPGSGSDPLWCNLNSGDSISNNRIRDILKEKARKADVDRPVTPSYFRKSSASHLASQGISQAHLEDHHGWTRGSDIAARYVSVFADANDREIAKAHGIDVQEDEHEDLAPLVCPRCDRETPRENEVCVWCGQALSQRAIDQDNELERRWMETAGAVAEIEDLSLDEVMEAKDAVDENAALRQLLLEDD</sequence>